<reference evidence="1 2" key="1">
    <citation type="submission" date="2015-12" db="EMBL/GenBank/DDBJ databases">
        <title>Draft genome sequence of Moniliophthora roreri, the causal agent of frosty pod rot of cacao.</title>
        <authorList>
            <person name="Aime M.C."/>
            <person name="Diaz-Valderrama J.R."/>
            <person name="Kijpornyongpan T."/>
            <person name="Phillips-Mora W."/>
        </authorList>
    </citation>
    <scope>NUCLEOTIDE SEQUENCE [LARGE SCALE GENOMIC DNA]</scope>
    <source>
        <strain evidence="1 2">MCA 2952</strain>
    </source>
</reference>
<evidence type="ECO:0000313" key="1">
    <source>
        <dbReference type="EMBL" id="KTB45110.1"/>
    </source>
</evidence>
<proteinExistence type="predicted"/>
<comment type="caution">
    <text evidence="1">The sequence shown here is derived from an EMBL/GenBank/DDBJ whole genome shotgun (WGS) entry which is preliminary data.</text>
</comment>
<name>A0A0W0G961_MONRR</name>
<organism evidence="1 2">
    <name type="scientific">Moniliophthora roreri</name>
    <name type="common">Frosty pod rot fungus</name>
    <name type="synonym">Monilia roreri</name>
    <dbReference type="NCBI Taxonomy" id="221103"/>
    <lineage>
        <taxon>Eukaryota</taxon>
        <taxon>Fungi</taxon>
        <taxon>Dikarya</taxon>
        <taxon>Basidiomycota</taxon>
        <taxon>Agaricomycotina</taxon>
        <taxon>Agaricomycetes</taxon>
        <taxon>Agaricomycetidae</taxon>
        <taxon>Agaricales</taxon>
        <taxon>Marasmiineae</taxon>
        <taxon>Marasmiaceae</taxon>
        <taxon>Moniliophthora</taxon>
    </lineage>
</organism>
<dbReference type="Proteomes" id="UP000054988">
    <property type="component" value="Unassembled WGS sequence"/>
</dbReference>
<evidence type="ECO:0000313" key="2">
    <source>
        <dbReference type="Proteomes" id="UP000054988"/>
    </source>
</evidence>
<gene>
    <name evidence="1" type="ORF">WG66_2308</name>
</gene>
<protein>
    <submittedName>
        <fullName evidence="1">Uncharacterized protein</fullName>
    </submittedName>
</protein>
<accession>A0A0W0G961</accession>
<dbReference type="AlphaFoldDB" id="A0A0W0G961"/>
<sequence>MSGSLATPSPSSVPEATHALRALCAAPITRSMELSQLAAFPLLWGSDAFAE</sequence>
<dbReference type="EMBL" id="LATX01000775">
    <property type="protein sequence ID" value="KTB45110.1"/>
    <property type="molecule type" value="Genomic_DNA"/>
</dbReference>